<dbReference type="Proteomes" id="UP000199236">
    <property type="component" value="Unassembled WGS sequence"/>
</dbReference>
<proteinExistence type="predicted"/>
<name>A0A1I5I2U4_9HYPH</name>
<gene>
    <name evidence="1" type="ORF">SAMN04488056_10812</name>
</gene>
<evidence type="ECO:0000313" key="1">
    <source>
        <dbReference type="EMBL" id="SFO54948.1"/>
    </source>
</evidence>
<reference evidence="1 2" key="1">
    <citation type="submission" date="2016-10" db="EMBL/GenBank/DDBJ databases">
        <authorList>
            <person name="de Groot N.N."/>
        </authorList>
    </citation>
    <scope>NUCLEOTIDE SEQUENCE [LARGE SCALE GENOMIC DNA]</scope>
    <source>
        <strain evidence="1 2">CGMCC 1.9157</strain>
    </source>
</reference>
<sequence length="199" mass="23636">MQSKVCTKYILFIFSLISKIIFSSNSFSQENINNSTIFEIQNSLRCPKNYICELEISKCALRIKRSRKINCNFNGEKKEINETFYFTDIEALNIIKDTIFIKFSNEYNKTISKIVKDYKTKRKNIIHNYKINNEKFDLEEINSLNTNKKISISEIVYCSNENEYYQSYNFIALKNINNKKNRKIVNYLNRTIKKCNIGE</sequence>
<accession>A0A1I5I2U4</accession>
<keyword evidence="2" id="KW-1185">Reference proteome</keyword>
<protein>
    <submittedName>
        <fullName evidence="1">Uncharacterized protein</fullName>
    </submittedName>
</protein>
<organism evidence="1 2">
    <name type="scientific">Cohaesibacter marisflavi</name>
    <dbReference type="NCBI Taxonomy" id="655353"/>
    <lineage>
        <taxon>Bacteria</taxon>
        <taxon>Pseudomonadati</taxon>
        <taxon>Pseudomonadota</taxon>
        <taxon>Alphaproteobacteria</taxon>
        <taxon>Hyphomicrobiales</taxon>
        <taxon>Cohaesibacteraceae</taxon>
    </lineage>
</organism>
<dbReference type="AlphaFoldDB" id="A0A1I5I2U4"/>
<dbReference type="EMBL" id="FOVR01000008">
    <property type="protein sequence ID" value="SFO54948.1"/>
    <property type="molecule type" value="Genomic_DNA"/>
</dbReference>
<dbReference type="RefSeq" id="WP_090073540.1">
    <property type="nucleotide sequence ID" value="NZ_FOVR01000008.1"/>
</dbReference>
<evidence type="ECO:0000313" key="2">
    <source>
        <dbReference type="Proteomes" id="UP000199236"/>
    </source>
</evidence>